<dbReference type="GO" id="GO:0009898">
    <property type="term" value="C:cytoplasmic side of plasma membrane"/>
    <property type="evidence" value="ECO:0007669"/>
    <property type="project" value="TreeGrafter"/>
</dbReference>
<dbReference type="CDD" id="cd02038">
    <property type="entry name" value="FlhG-like"/>
    <property type="match status" value="1"/>
</dbReference>
<reference evidence="6" key="1">
    <citation type="submission" date="2018-02" db="EMBL/GenBank/DDBJ databases">
        <title>Genome sequence of Desulfocucumis palustris strain NAW-5.</title>
        <authorList>
            <person name="Watanabe M."/>
            <person name="Kojima H."/>
            <person name="Fukui M."/>
        </authorList>
    </citation>
    <scope>NUCLEOTIDE SEQUENCE [LARGE SCALE GENOMIC DNA]</scope>
    <source>
        <strain evidence="6">NAW-5</strain>
    </source>
</reference>
<dbReference type="SUPFAM" id="SSF52540">
    <property type="entry name" value="P-loop containing nucleoside triphosphate hydrolases"/>
    <property type="match status" value="1"/>
</dbReference>
<feature type="domain" description="CobQ/CobB/MinD/ParA nucleotide binding" evidence="4">
    <location>
        <begin position="15"/>
        <end position="231"/>
    </location>
</feature>
<dbReference type="Proteomes" id="UP000239549">
    <property type="component" value="Unassembled WGS sequence"/>
</dbReference>
<keyword evidence="1 3" id="KW-0547">Nucleotide-binding</keyword>
<keyword evidence="5" id="KW-0966">Cell projection</keyword>
<evidence type="ECO:0000313" key="6">
    <source>
        <dbReference type="Proteomes" id="UP000239549"/>
    </source>
</evidence>
<dbReference type="GO" id="GO:0005524">
    <property type="term" value="F:ATP binding"/>
    <property type="evidence" value="ECO:0007669"/>
    <property type="project" value="UniProtKB-KW"/>
</dbReference>
<dbReference type="InterPro" id="IPR002586">
    <property type="entry name" value="CobQ/CobB/MinD/ParA_Nub-bd_dom"/>
</dbReference>
<gene>
    <name evidence="5" type="ORF">DCCM_2305</name>
</gene>
<dbReference type="EMBL" id="BFAV01000075">
    <property type="protein sequence ID" value="GBF33206.1"/>
    <property type="molecule type" value="Genomic_DNA"/>
</dbReference>
<keyword evidence="6" id="KW-1185">Reference proteome</keyword>
<dbReference type="Gene3D" id="3.40.50.300">
    <property type="entry name" value="P-loop containing nucleotide triphosphate hydrolases"/>
    <property type="match status" value="1"/>
</dbReference>
<dbReference type="PIRSF" id="PIRSF003092">
    <property type="entry name" value="MinD"/>
    <property type="match status" value="1"/>
</dbReference>
<keyword evidence="2 3" id="KW-0067">ATP-binding</keyword>
<evidence type="ECO:0000259" key="4">
    <source>
        <dbReference type="Pfam" id="PF01656"/>
    </source>
</evidence>
<dbReference type="GO" id="GO:0005829">
    <property type="term" value="C:cytosol"/>
    <property type="evidence" value="ECO:0007669"/>
    <property type="project" value="TreeGrafter"/>
</dbReference>
<dbReference type="InterPro" id="IPR025501">
    <property type="entry name" value="MinD_FleN"/>
</dbReference>
<evidence type="ECO:0000256" key="1">
    <source>
        <dbReference type="ARBA" id="ARBA00022741"/>
    </source>
</evidence>
<accession>A0A2L2XG54</accession>
<proteinExistence type="predicted"/>
<dbReference type="Pfam" id="PF01656">
    <property type="entry name" value="CbiA"/>
    <property type="match status" value="1"/>
</dbReference>
<keyword evidence="5" id="KW-0969">Cilium</keyword>
<evidence type="ECO:0000313" key="5">
    <source>
        <dbReference type="EMBL" id="GBF33206.1"/>
    </source>
</evidence>
<dbReference type="InterPro" id="IPR027417">
    <property type="entry name" value="P-loop_NTPase"/>
</dbReference>
<evidence type="ECO:0000256" key="3">
    <source>
        <dbReference type="PIRSR" id="PIRSR003092-1"/>
    </source>
</evidence>
<name>A0A2L2XG54_9FIRM</name>
<dbReference type="InterPro" id="IPR033875">
    <property type="entry name" value="FlhG"/>
</dbReference>
<dbReference type="InterPro" id="IPR050625">
    <property type="entry name" value="ParA/MinD_ATPase"/>
</dbReference>
<dbReference type="GO" id="GO:0016887">
    <property type="term" value="F:ATP hydrolysis activity"/>
    <property type="evidence" value="ECO:0007669"/>
    <property type="project" value="TreeGrafter"/>
</dbReference>
<dbReference type="PANTHER" id="PTHR43384:SF4">
    <property type="entry name" value="CELLULOSE BIOSYNTHESIS PROTEIN BCSQ-RELATED"/>
    <property type="match status" value="1"/>
</dbReference>
<organism evidence="5 6">
    <name type="scientific">Desulfocucumis palustris</name>
    <dbReference type="NCBI Taxonomy" id="1898651"/>
    <lineage>
        <taxon>Bacteria</taxon>
        <taxon>Bacillati</taxon>
        <taxon>Bacillota</taxon>
        <taxon>Clostridia</taxon>
        <taxon>Eubacteriales</taxon>
        <taxon>Desulfocucumaceae</taxon>
        <taxon>Desulfocucumis</taxon>
    </lineage>
</organism>
<keyword evidence="5" id="KW-0282">Flagellum</keyword>
<dbReference type="PANTHER" id="PTHR43384">
    <property type="entry name" value="SEPTUM SITE-DETERMINING PROTEIN MIND HOMOLOG, CHLOROPLASTIC-RELATED"/>
    <property type="match status" value="1"/>
</dbReference>
<comment type="caution">
    <text evidence="5">The sequence shown here is derived from an EMBL/GenBank/DDBJ whole genome shotgun (WGS) entry which is preliminary data.</text>
</comment>
<protein>
    <submittedName>
        <fullName evidence="5">Flagellar synthesis regulator FleN</fullName>
    </submittedName>
</protein>
<feature type="binding site" evidence="3">
    <location>
        <begin position="21"/>
        <end position="28"/>
    </location>
    <ligand>
        <name>ATP</name>
        <dbReference type="ChEBI" id="CHEBI:30616"/>
    </ligand>
</feature>
<evidence type="ECO:0000256" key="2">
    <source>
        <dbReference type="ARBA" id="ARBA00022840"/>
    </source>
</evidence>
<dbReference type="GO" id="GO:0051782">
    <property type="term" value="P:negative regulation of cell division"/>
    <property type="evidence" value="ECO:0007669"/>
    <property type="project" value="TreeGrafter"/>
</dbReference>
<sequence length="282" mass="30214">MPEHYPPAGPGARVIAVTSGKGGVGKTSLVANLAIALAGMGQRVVVFDADLGLANVEVLLGVTPPRTLYDFLYGGRSLEDIITPGPMGVKLISGGAGFLELANLDNRLRQKLVDSLGKLDREADIVLVDTGAGISKNVLGFVAAAGEAIVVVIPEPTSFTDAYSMIKVLSTYRIHKEVKLVVNQAMDKTEALETFSRMDTVVNRYLTINLHNLGWVIKDNSVSQAVKEQRPLCMYNPRSGPARNITQLAHNLLSGYRHQEDGNIGTGGFIARLMRLFGQSGT</sequence>
<dbReference type="AlphaFoldDB" id="A0A2L2XG54"/>